<keyword evidence="6" id="KW-1185">Reference proteome</keyword>
<dbReference type="OrthoDB" id="2234316at2759"/>
<evidence type="ECO:0000313" key="6">
    <source>
        <dbReference type="Proteomes" id="UP000027920"/>
    </source>
</evidence>
<protein>
    <recommendedName>
        <fullName evidence="3">Long chronological lifespan protein 2</fullName>
    </recommendedName>
</protein>
<gene>
    <name evidence="5" type="ORF">A1O9_09200</name>
</gene>
<dbReference type="GeneID" id="25284110"/>
<dbReference type="GO" id="GO:0036503">
    <property type="term" value="P:ERAD pathway"/>
    <property type="evidence" value="ECO:0007669"/>
    <property type="project" value="TreeGrafter"/>
</dbReference>
<accession>A0A072P679</accession>
<dbReference type="PANTHER" id="PTHR38425:SF1">
    <property type="entry name" value="LONG CHRONOLOGICAL LIFESPAN PROTEIN 2"/>
    <property type="match status" value="1"/>
</dbReference>
<dbReference type="CDD" id="cd23996">
    <property type="entry name" value="LCL2-like"/>
    <property type="match status" value="1"/>
</dbReference>
<dbReference type="VEuPathDB" id="FungiDB:A1O9_09200"/>
<dbReference type="PANTHER" id="PTHR38425">
    <property type="entry name" value="LONG CHRONOLOGICAL LIFESPAN PROTEIN 2"/>
    <property type="match status" value="1"/>
</dbReference>
<dbReference type="Proteomes" id="UP000027920">
    <property type="component" value="Unassembled WGS sequence"/>
</dbReference>
<comment type="caution">
    <text evidence="5">The sequence shown here is derived from an EMBL/GenBank/DDBJ whole genome shotgun (WGS) entry which is preliminary data.</text>
</comment>
<comment type="similarity">
    <text evidence="2">Belongs to the LCL2 family.</text>
</comment>
<evidence type="ECO:0000313" key="5">
    <source>
        <dbReference type="EMBL" id="KEF54758.1"/>
    </source>
</evidence>
<dbReference type="HOGENOM" id="CLU_142363_0_0_1"/>
<dbReference type="AlphaFoldDB" id="A0A072P679"/>
<organism evidence="5 6">
    <name type="scientific">Exophiala aquamarina CBS 119918</name>
    <dbReference type="NCBI Taxonomy" id="1182545"/>
    <lineage>
        <taxon>Eukaryota</taxon>
        <taxon>Fungi</taxon>
        <taxon>Dikarya</taxon>
        <taxon>Ascomycota</taxon>
        <taxon>Pezizomycotina</taxon>
        <taxon>Eurotiomycetes</taxon>
        <taxon>Chaetothyriomycetidae</taxon>
        <taxon>Chaetothyriales</taxon>
        <taxon>Herpotrichiellaceae</taxon>
        <taxon>Exophiala</taxon>
    </lineage>
</organism>
<evidence type="ECO:0000256" key="1">
    <source>
        <dbReference type="ARBA" id="ARBA00002208"/>
    </source>
</evidence>
<dbReference type="RefSeq" id="XP_013257348.1">
    <property type="nucleotide sequence ID" value="XM_013401894.1"/>
</dbReference>
<evidence type="ECO:0000256" key="3">
    <source>
        <dbReference type="ARBA" id="ARBA00018534"/>
    </source>
</evidence>
<evidence type="ECO:0000256" key="4">
    <source>
        <dbReference type="ARBA" id="ARBA00022729"/>
    </source>
</evidence>
<reference evidence="5 6" key="1">
    <citation type="submission" date="2013-03" db="EMBL/GenBank/DDBJ databases">
        <title>The Genome Sequence of Exophiala aquamarina CBS 119918.</title>
        <authorList>
            <consortium name="The Broad Institute Genomics Platform"/>
            <person name="Cuomo C."/>
            <person name="de Hoog S."/>
            <person name="Gorbushina A."/>
            <person name="Walker B."/>
            <person name="Young S.K."/>
            <person name="Zeng Q."/>
            <person name="Gargeya S."/>
            <person name="Fitzgerald M."/>
            <person name="Haas B."/>
            <person name="Abouelleil A."/>
            <person name="Allen A.W."/>
            <person name="Alvarado L."/>
            <person name="Arachchi H.M."/>
            <person name="Berlin A.M."/>
            <person name="Chapman S.B."/>
            <person name="Gainer-Dewar J."/>
            <person name="Goldberg J."/>
            <person name="Griggs A."/>
            <person name="Gujja S."/>
            <person name="Hansen M."/>
            <person name="Howarth C."/>
            <person name="Imamovic A."/>
            <person name="Ireland A."/>
            <person name="Larimer J."/>
            <person name="McCowan C."/>
            <person name="Murphy C."/>
            <person name="Pearson M."/>
            <person name="Poon T.W."/>
            <person name="Priest M."/>
            <person name="Roberts A."/>
            <person name="Saif S."/>
            <person name="Shea T."/>
            <person name="Sisk P."/>
            <person name="Sykes S."/>
            <person name="Wortman J."/>
            <person name="Nusbaum C."/>
            <person name="Birren B."/>
        </authorList>
    </citation>
    <scope>NUCLEOTIDE SEQUENCE [LARGE SCALE GENOMIC DNA]</scope>
    <source>
        <strain evidence="5 6">CBS 119918</strain>
    </source>
</reference>
<evidence type="ECO:0000256" key="2">
    <source>
        <dbReference type="ARBA" id="ARBA00010545"/>
    </source>
</evidence>
<feature type="non-terminal residue" evidence="5">
    <location>
        <position position="1"/>
    </location>
</feature>
<sequence>ATCTNYLCPDTLACVHFPHHCPCPHPDVEDKVELAPGIAVCASKGGFKVGEAERKIELARKGLL</sequence>
<name>A0A072P679_9EURO</name>
<proteinExistence type="inferred from homology"/>
<dbReference type="STRING" id="1182545.A0A072P679"/>
<dbReference type="InterPro" id="IPR034543">
    <property type="entry name" value="LCL2"/>
</dbReference>
<comment type="function">
    <text evidence="1">Probable component of the endoplasmic reticulum-associated degradation (ERAD) pathway.</text>
</comment>
<keyword evidence="4" id="KW-0732">Signal</keyword>
<dbReference type="EMBL" id="AMGV01000009">
    <property type="protein sequence ID" value="KEF54758.1"/>
    <property type="molecule type" value="Genomic_DNA"/>
</dbReference>